<evidence type="ECO:0000256" key="3">
    <source>
        <dbReference type="ARBA" id="ARBA00022692"/>
    </source>
</evidence>
<dbReference type="NCBIfam" id="TIGR02532">
    <property type="entry name" value="IV_pilin_GFxxxE"/>
    <property type="match status" value="1"/>
</dbReference>
<proteinExistence type="predicted"/>
<feature type="transmembrane region" description="Helical" evidence="6">
    <location>
        <begin position="21"/>
        <end position="40"/>
    </location>
</feature>
<name>A0ABT9NWU9_9ACTN</name>
<evidence type="ECO:0000313" key="8">
    <source>
        <dbReference type="Proteomes" id="UP001235712"/>
    </source>
</evidence>
<dbReference type="Proteomes" id="UP001235712">
    <property type="component" value="Unassembled WGS sequence"/>
</dbReference>
<dbReference type="RefSeq" id="WP_307236634.1">
    <property type="nucleotide sequence ID" value="NZ_JAUSQZ010000001.1"/>
</dbReference>
<evidence type="ECO:0000256" key="5">
    <source>
        <dbReference type="ARBA" id="ARBA00023136"/>
    </source>
</evidence>
<protein>
    <submittedName>
        <fullName evidence="7">Prepilin-type N-terminal cleavage/methylation domain-containing protein</fullName>
    </submittedName>
</protein>
<keyword evidence="3 6" id="KW-0812">Transmembrane</keyword>
<dbReference type="SUPFAM" id="SSF54523">
    <property type="entry name" value="Pili subunits"/>
    <property type="match status" value="1"/>
</dbReference>
<dbReference type="PANTHER" id="PTHR30093">
    <property type="entry name" value="GENERAL SECRETION PATHWAY PROTEIN G"/>
    <property type="match status" value="1"/>
</dbReference>
<dbReference type="InterPro" id="IPR012902">
    <property type="entry name" value="N_methyl_site"/>
</dbReference>
<keyword evidence="5 6" id="KW-0472">Membrane</keyword>
<dbReference type="Pfam" id="PF07963">
    <property type="entry name" value="N_methyl"/>
    <property type="match status" value="1"/>
</dbReference>
<reference evidence="7 8" key="1">
    <citation type="submission" date="2023-07" db="EMBL/GenBank/DDBJ databases">
        <title>Sequencing the genomes of 1000 actinobacteria strains.</title>
        <authorList>
            <person name="Klenk H.-P."/>
        </authorList>
    </citation>
    <scope>NUCLEOTIDE SEQUENCE [LARGE SCALE GENOMIC DNA]</scope>
    <source>
        <strain evidence="7 8">DSM 44388</strain>
    </source>
</reference>
<sequence>MLARIRKSMKEKDQGFTLIELLVVMIIIGILAAIAIPVFLSQRKKAQDSAAKSDASSIGKALATYFVDGTVAPTVNIVSSRYVITPAGGSAIDVGKVSNGVVLWGVGTAAAATAAPGTGLVLGTDSGQWCVGVKNPNGDAQTYKFSAQNGLEQGVCASASAP</sequence>
<dbReference type="PROSITE" id="PS00409">
    <property type="entry name" value="PROKAR_NTER_METHYL"/>
    <property type="match status" value="1"/>
</dbReference>
<dbReference type="EMBL" id="JAUSQZ010000001">
    <property type="protein sequence ID" value="MDP9824315.1"/>
    <property type="molecule type" value="Genomic_DNA"/>
</dbReference>
<evidence type="ECO:0000256" key="2">
    <source>
        <dbReference type="ARBA" id="ARBA00022481"/>
    </source>
</evidence>
<evidence type="ECO:0000256" key="4">
    <source>
        <dbReference type="ARBA" id="ARBA00022989"/>
    </source>
</evidence>
<keyword evidence="8" id="KW-1185">Reference proteome</keyword>
<dbReference type="Gene3D" id="3.30.700.10">
    <property type="entry name" value="Glycoprotein, Type 4 Pilin"/>
    <property type="match status" value="1"/>
</dbReference>
<dbReference type="InterPro" id="IPR000983">
    <property type="entry name" value="Bac_GSPG_pilin"/>
</dbReference>
<dbReference type="PANTHER" id="PTHR30093:SF44">
    <property type="entry name" value="TYPE II SECRETION SYSTEM CORE PROTEIN G"/>
    <property type="match status" value="1"/>
</dbReference>
<organism evidence="7 8">
    <name type="scientific">Kineosporia succinea</name>
    <dbReference type="NCBI Taxonomy" id="84632"/>
    <lineage>
        <taxon>Bacteria</taxon>
        <taxon>Bacillati</taxon>
        <taxon>Actinomycetota</taxon>
        <taxon>Actinomycetes</taxon>
        <taxon>Kineosporiales</taxon>
        <taxon>Kineosporiaceae</taxon>
        <taxon>Kineosporia</taxon>
    </lineage>
</organism>
<evidence type="ECO:0000256" key="6">
    <source>
        <dbReference type="SAM" id="Phobius"/>
    </source>
</evidence>
<dbReference type="InterPro" id="IPR045584">
    <property type="entry name" value="Pilin-like"/>
</dbReference>
<gene>
    <name evidence="7" type="ORF">J2S57_000064</name>
</gene>
<comment type="caution">
    <text evidence="7">The sequence shown here is derived from an EMBL/GenBank/DDBJ whole genome shotgun (WGS) entry which is preliminary data.</text>
</comment>
<keyword evidence="4 6" id="KW-1133">Transmembrane helix</keyword>
<accession>A0ABT9NWU9</accession>
<evidence type="ECO:0000256" key="1">
    <source>
        <dbReference type="ARBA" id="ARBA00004167"/>
    </source>
</evidence>
<evidence type="ECO:0000313" key="7">
    <source>
        <dbReference type="EMBL" id="MDP9824315.1"/>
    </source>
</evidence>
<dbReference type="PRINTS" id="PR00813">
    <property type="entry name" value="BCTERIALGSPG"/>
</dbReference>
<keyword evidence="2" id="KW-0488">Methylation</keyword>
<comment type="subcellular location">
    <subcellularLocation>
        <location evidence="1">Membrane</location>
        <topology evidence="1">Single-pass membrane protein</topology>
    </subcellularLocation>
</comment>